<evidence type="ECO:0000313" key="11">
    <source>
        <dbReference type="EMBL" id="SFN57545.1"/>
    </source>
</evidence>
<feature type="domain" description="POTRA" evidence="10">
    <location>
        <begin position="347"/>
        <end position="421"/>
    </location>
</feature>
<dbReference type="InterPro" id="IPR023707">
    <property type="entry name" value="OM_assembly_BamA"/>
</dbReference>
<feature type="signal peptide" evidence="8">
    <location>
        <begin position="1"/>
        <end position="20"/>
    </location>
</feature>
<keyword evidence="2 8" id="KW-1134">Transmembrane beta strand</keyword>
<dbReference type="Pfam" id="PF07244">
    <property type="entry name" value="POTRA"/>
    <property type="match status" value="5"/>
</dbReference>
<dbReference type="EMBL" id="FOVJ01000002">
    <property type="protein sequence ID" value="SFN57545.1"/>
    <property type="molecule type" value="Genomic_DNA"/>
</dbReference>
<dbReference type="RefSeq" id="WP_074795766.1">
    <property type="nucleotide sequence ID" value="NZ_FOVJ01000002.1"/>
</dbReference>
<comment type="similarity">
    <text evidence="8">Belongs to the BamA family.</text>
</comment>
<reference evidence="12" key="1">
    <citation type="submission" date="2016-10" db="EMBL/GenBank/DDBJ databases">
        <authorList>
            <person name="Varghese N."/>
        </authorList>
    </citation>
    <scope>NUCLEOTIDE SEQUENCE [LARGE SCALE GENOMIC DNA]</scope>
    <source>
        <strain evidence="12">Nsp8</strain>
    </source>
</reference>
<evidence type="ECO:0000256" key="3">
    <source>
        <dbReference type="ARBA" id="ARBA00022692"/>
    </source>
</evidence>
<dbReference type="PANTHER" id="PTHR12815:SF23">
    <property type="entry name" value="OUTER MEMBRANE PROTEIN ASSEMBLY FACTOR BAMA"/>
    <property type="match status" value="1"/>
</dbReference>
<dbReference type="OrthoDB" id="9803054at2"/>
<gene>
    <name evidence="8" type="primary">bamA</name>
    <name evidence="11" type="ORF">SAMN05216386_1212</name>
</gene>
<name>A0A1I5A4Y8_9PROT</name>
<proteinExistence type="inferred from homology"/>
<evidence type="ECO:0000256" key="6">
    <source>
        <dbReference type="ARBA" id="ARBA00023136"/>
    </source>
</evidence>
<accession>A0A1I5A4Y8</accession>
<dbReference type="Proteomes" id="UP000183107">
    <property type="component" value="Unassembled WGS sequence"/>
</dbReference>
<dbReference type="FunFam" id="3.10.20.310:FF:000002">
    <property type="entry name" value="Outer membrane protein assembly factor BamA"/>
    <property type="match status" value="1"/>
</dbReference>
<feature type="chain" id="PRO_5010389133" description="Outer membrane protein assembly factor BamA" evidence="8">
    <location>
        <begin position="21"/>
        <end position="760"/>
    </location>
</feature>
<comment type="subcellular location">
    <subcellularLocation>
        <location evidence="8">Cell outer membrane</location>
    </subcellularLocation>
    <subcellularLocation>
        <location evidence="1">Membrane</location>
    </subcellularLocation>
</comment>
<keyword evidence="3 8" id="KW-0812">Transmembrane</keyword>
<keyword evidence="7 8" id="KW-0998">Cell outer membrane</keyword>
<dbReference type="GO" id="GO:0009279">
    <property type="term" value="C:cell outer membrane"/>
    <property type="evidence" value="ECO:0007669"/>
    <property type="project" value="UniProtKB-SubCell"/>
</dbReference>
<dbReference type="STRING" id="1266925.GCA_000619905_01015"/>
<dbReference type="Gene3D" id="2.40.160.50">
    <property type="entry name" value="membrane protein fhac: a member of the omp85/tpsb transporter family"/>
    <property type="match status" value="1"/>
</dbReference>
<dbReference type="InterPro" id="IPR034746">
    <property type="entry name" value="POTRA"/>
</dbReference>
<evidence type="ECO:0000256" key="7">
    <source>
        <dbReference type="ARBA" id="ARBA00023237"/>
    </source>
</evidence>
<dbReference type="GO" id="GO:0043165">
    <property type="term" value="P:Gram-negative-bacterium-type cell outer membrane assembly"/>
    <property type="evidence" value="ECO:0007669"/>
    <property type="project" value="UniProtKB-UniRule"/>
</dbReference>
<comment type="function">
    <text evidence="8">Part of the outer membrane protein assembly complex, which is involved in assembly and insertion of beta-barrel proteins into the outer membrane.</text>
</comment>
<feature type="domain" description="POTRA" evidence="10">
    <location>
        <begin position="24"/>
        <end position="91"/>
    </location>
</feature>
<evidence type="ECO:0000256" key="4">
    <source>
        <dbReference type="ARBA" id="ARBA00022729"/>
    </source>
</evidence>
<protein>
    <recommendedName>
        <fullName evidence="8 9">Outer membrane protein assembly factor BamA</fullName>
    </recommendedName>
</protein>
<evidence type="ECO:0000313" key="12">
    <source>
        <dbReference type="Proteomes" id="UP000183107"/>
    </source>
</evidence>
<keyword evidence="6 8" id="KW-0472">Membrane</keyword>
<evidence type="ECO:0000256" key="2">
    <source>
        <dbReference type="ARBA" id="ARBA00022452"/>
    </source>
</evidence>
<dbReference type="PIRSF" id="PIRSF006076">
    <property type="entry name" value="OM_assembly_OMP85"/>
    <property type="match status" value="1"/>
</dbReference>
<feature type="domain" description="POTRA" evidence="10">
    <location>
        <begin position="266"/>
        <end position="344"/>
    </location>
</feature>
<dbReference type="InterPro" id="IPR010827">
    <property type="entry name" value="BamA/TamA_POTRA"/>
</dbReference>
<dbReference type="PROSITE" id="PS51779">
    <property type="entry name" value="POTRA"/>
    <property type="match status" value="5"/>
</dbReference>
<evidence type="ECO:0000259" key="10">
    <source>
        <dbReference type="PROSITE" id="PS51779"/>
    </source>
</evidence>
<evidence type="ECO:0000256" key="1">
    <source>
        <dbReference type="ARBA" id="ARBA00004370"/>
    </source>
</evidence>
<evidence type="ECO:0000256" key="9">
    <source>
        <dbReference type="NCBIfam" id="TIGR03303"/>
    </source>
</evidence>
<dbReference type="Gene3D" id="3.10.20.310">
    <property type="entry name" value="membrane protein fhac"/>
    <property type="match status" value="5"/>
</dbReference>
<dbReference type="InterPro" id="IPR039910">
    <property type="entry name" value="D15-like"/>
</dbReference>
<dbReference type="GO" id="GO:0051205">
    <property type="term" value="P:protein insertion into membrane"/>
    <property type="evidence" value="ECO:0007669"/>
    <property type="project" value="UniProtKB-UniRule"/>
</dbReference>
<sequence length="760" mass="84563" precursor="true">MKVKHLVALVSVFCASVSWAREPFVVKDIRVEGIQRTEAGTVFSYLPVKVGDTLDDEKAAAAIKVLYATGFFKDVRLESEDGVLIVVVEERPAIAQINIIGAKEFEKDKLKEGLKQAGLAESRIFDRSTLEKAEQELKQQYISRGKYAVKITTTTTPLDRNRVGITFHVDEGKTAKIRKINIVGNKAFKEKELLSTFSLRTPGLLTWFTKEDQYSKQKLSGDLESLRSYYLNRGYLEFSIESTQVSITPDMQDIYITVNIAEGPEYKVSEIKLAGEMLVPEDELRSLIKLAPGEVFSRERLTESVKLITDRLGDDGYAFANVNASPQLDKEKQQVAFTFFVDPGRRVYVRRINITGNSRTRDEVIRREMRQFEGSWYSTSKINRSKVRVDRLNYFTAVNLETPAVPGTTDQVDVNVEVKEKPTGAVMFGAGYSNMEGLILSGSIAQDNIFGTGKLVNLMINTGRVNKTYSLSYTDPYFTRDGVTAGFDLYKRVLNTSTLSSVMNFNTDTTGAGIRAGIPLNENDSIMTGLGIENTVIDLGPNSPQRNIDFVEKFGRSTINIPVTVSWRRDGRDSAIWTTSGTTQRVFAEAGLPGGDLTYYKVNYDLKWYYPISELFTLLLHGDVGYGDGYAGKDLPFFKNFFAGGNTSVRGYNISSLGPRDANNRALGGNTRVVGNAEIMFPMPGMRNDRTVRLSAFIDGGTVYGSGGVRPEQEGLRYSAGIAVMWISPMGPLKVSVAQPINNQPGDNLQRFQFQFGQQF</sequence>
<dbReference type="NCBIfam" id="TIGR03303">
    <property type="entry name" value="OM_YaeT"/>
    <property type="match status" value="1"/>
</dbReference>
<keyword evidence="5 8" id="KW-0677">Repeat</keyword>
<comment type="subunit">
    <text evidence="8">Part of the Bam complex.</text>
</comment>
<evidence type="ECO:0000256" key="8">
    <source>
        <dbReference type="HAMAP-Rule" id="MF_01430"/>
    </source>
</evidence>
<dbReference type="InterPro" id="IPR000184">
    <property type="entry name" value="Bac_surfAg_D15"/>
</dbReference>
<evidence type="ECO:0000256" key="5">
    <source>
        <dbReference type="ARBA" id="ARBA00022737"/>
    </source>
</evidence>
<keyword evidence="12" id="KW-1185">Reference proteome</keyword>
<keyword evidence="4 8" id="KW-0732">Signal</keyword>
<feature type="domain" description="POTRA" evidence="10">
    <location>
        <begin position="175"/>
        <end position="263"/>
    </location>
</feature>
<dbReference type="HAMAP" id="MF_01430">
    <property type="entry name" value="OM_assembly_BamA"/>
    <property type="match status" value="1"/>
</dbReference>
<dbReference type="Pfam" id="PF01103">
    <property type="entry name" value="Omp85"/>
    <property type="match status" value="1"/>
</dbReference>
<dbReference type="PANTHER" id="PTHR12815">
    <property type="entry name" value="SORTING AND ASSEMBLY MACHINERY SAMM50 PROTEIN FAMILY MEMBER"/>
    <property type="match status" value="1"/>
</dbReference>
<organism evidence="11 12">
    <name type="scientific">Nitrosospira briensis</name>
    <dbReference type="NCBI Taxonomy" id="35799"/>
    <lineage>
        <taxon>Bacteria</taxon>
        <taxon>Pseudomonadati</taxon>
        <taxon>Pseudomonadota</taxon>
        <taxon>Betaproteobacteria</taxon>
        <taxon>Nitrosomonadales</taxon>
        <taxon>Nitrosomonadaceae</taxon>
        <taxon>Nitrosospira</taxon>
    </lineage>
</organism>
<dbReference type="AlphaFoldDB" id="A0A1I5A4Y8"/>
<feature type="domain" description="POTRA" evidence="10">
    <location>
        <begin position="92"/>
        <end position="172"/>
    </location>
</feature>